<organism evidence="1 2">
    <name type="scientific">Thermoproteus sp. AZ2</name>
    <dbReference type="NCBI Taxonomy" id="1609232"/>
    <lineage>
        <taxon>Archaea</taxon>
        <taxon>Thermoproteota</taxon>
        <taxon>Thermoprotei</taxon>
        <taxon>Thermoproteales</taxon>
        <taxon>Thermoproteaceae</taxon>
        <taxon>Thermoproteus</taxon>
    </lineage>
</organism>
<gene>
    <name evidence="1" type="ORF">TU35_009410</name>
</gene>
<dbReference type="Proteomes" id="UP000033636">
    <property type="component" value="Unassembled WGS sequence"/>
</dbReference>
<comment type="caution">
    <text evidence="1">The sequence shown here is derived from an EMBL/GenBank/DDBJ whole genome shotgun (WGS) entry which is preliminary data.</text>
</comment>
<sequence>MRVPRAFLEEAKARCKPEAECAALLFGRGGDVLKWRWAEAEADKYSFRIGAEEVYRAVTDAEAEGLELIAIFHSHPVGSRPSSVDAKYMRLWPVAWIIMDASTGEARAWRLGPQGLEEIPIYPA</sequence>
<evidence type="ECO:0000313" key="1">
    <source>
        <dbReference type="EMBL" id="MFB6491429.1"/>
    </source>
</evidence>
<reference evidence="1" key="1">
    <citation type="submission" date="2024-07" db="EMBL/GenBank/DDBJ databases">
        <title>Metagenome and Metagenome-Assembled Genomes of Archaea from a hot spring from the geothermal field of Los Azufres, Mexico.</title>
        <authorList>
            <person name="Marin-Paredes R."/>
            <person name="Martinez-Romero E."/>
            <person name="Servin-Garciduenas L.E."/>
        </authorList>
    </citation>
    <scope>NUCLEOTIDE SEQUENCE</scope>
</reference>
<dbReference type="EMBL" id="JZWT02000034">
    <property type="protein sequence ID" value="MFB6491429.1"/>
    <property type="molecule type" value="Genomic_DNA"/>
</dbReference>
<proteinExistence type="predicted"/>
<protein>
    <submittedName>
        <fullName evidence="1">Mov34/MPN/PAD-1 family protein</fullName>
    </submittedName>
</protein>
<name>A0ACC6V302_9CREN</name>
<evidence type="ECO:0000313" key="2">
    <source>
        <dbReference type="Proteomes" id="UP000033636"/>
    </source>
</evidence>
<accession>A0ACC6V302</accession>